<organism evidence="7 8">
    <name type="scientific">Panagrolaimus davidi</name>
    <dbReference type="NCBI Taxonomy" id="227884"/>
    <lineage>
        <taxon>Eukaryota</taxon>
        <taxon>Metazoa</taxon>
        <taxon>Ecdysozoa</taxon>
        <taxon>Nematoda</taxon>
        <taxon>Chromadorea</taxon>
        <taxon>Rhabditida</taxon>
        <taxon>Tylenchina</taxon>
        <taxon>Panagrolaimomorpha</taxon>
        <taxon>Panagrolaimoidea</taxon>
        <taxon>Panagrolaimidae</taxon>
        <taxon>Panagrolaimus</taxon>
    </lineage>
</organism>
<dbReference type="Pfam" id="PF00201">
    <property type="entry name" value="UDPGT"/>
    <property type="match status" value="1"/>
</dbReference>
<dbReference type="Proteomes" id="UP000887578">
    <property type="component" value="Unplaced"/>
</dbReference>
<keyword evidence="4" id="KW-0808">Transferase</keyword>
<keyword evidence="6" id="KW-0472">Membrane</keyword>
<protein>
    <recommendedName>
        <fullName evidence="2">glucuronosyltransferase</fullName>
        <ecNumber evidence="2">2.4.1.17</ecNumber>
    </recommendedName>
</protein>
<dbReference type="AlphaFoldDB" id="A0A914Q3I8"/>
<comment type="catalytic activity">
    <reaction evidence="5">
        <text>glucuronate acceptor + UDP-alpha-D-glucuronate = acceptor beta-D-glucuronoside + UDP + H(+)</text>
        <dbReference type="Rhea" id="RHEA:21032"/>
        <dbReference type="ChEBI" id="CHEBI:15378"/>
        <dbReference type="ChEBI" id="CHEBI:58052"/>
        <dbReference type="ChEBI" id="CHEBI:58223"/>
        <dbReference type="ChEBI" id="CHEBI:132367"/>
        <dbReference type="ChEBI" id="CHEBI:132368"/>
        <dbReference type="EC" id="2.4.1.17"/>
    </reaction>
</comment>
<evidence type="ECO:0000256" key="4">
    <source>
        <dbReference type="ARBA" id="ARBA00022679"/>
    </source>
</evidence>
<comment type="similarity">
    <text evidence="1">Belongs to the UDP-glycosyltransferase family.</text>
</comment>
<dbReference type="FunFam" id="3.40.50.2000:FF:000021">
    <property type="entry name" value="UDP-glucuronosyltransferase"/>
    <property type="match status" value="1"/>
</dbReference>
<dbReference type="Gene3D" id="3.40.50.2000">
    <property type="entry name" value="Glycogen Phosphorylase B"/>
    <property type="match status" value="1"/>
</dbReference>
<keyword evidence="7" id="KW-1185">Reference proteome</keyword>
<dbReference type="InterPro" id="IPR050271">
    <property type="entry name" value="UDP-glycosyltransferase"/>
</dbReference>
<evidence type="ECO:0000256" key="5">
    <source>
        <dbReference type="ARBA" id="ARBA00047475"/>
    </source>
</evidence>
<evidence type="ECO:0000313" key="8">
    <source>
        <dbReference type="WBParaSite" id="PDA_v2.g25364.t1"/>
    </source>
</evidence>
<dbReference type="EC" id="2.4.1.17" evidence="2"/>
<dbReference type="PANTHER" id="PTHR48043:SF145">
    <property type="entry name" value="FI06409P-RELATED"/>
    <property type="match status" value="1"/>
</dbReference>
<keyword evidence="6" id="KW-0812">Transmembrane</keyword>
<dbReference type="GO" id="GO:0015020">
    <property type="term" value="F:glucuronosyltransferase activity"/>
    <property type="evidence" value="ECO:0007669"/>
    <property type="project" value="UniProtKB-EC"/>
</dbReference>
<name>A0A914Q3I8_9BILA</name>
<proteinExistence type="inferred from homology"/>
<evidence type="ECO:0000256" key="3">
    <source>
        <dbReference type="ARBA" id="ARBA00022676"/>
    </source>
</evidence>
<evidence type="ECO:0000313" key="7">
    <source>
        <dbReference type="Proteomes" id="UP000887578"/>
    </source>
</evidence>
<dbReference type="CDD" id="cd03784">
    <property type="entry name" value="GT1_Gtf-like"/>
    <property type="match status" value="1"/>
</dbReference>
<dbReference type="InterPro" id="IPR002213">
    <property type="entry name" value="UDP_glucos_trans"/>
</dbReference>
<dbReference type="SUPFAM" id="SSF53756">
    <property type="entry name" value="UDP-Glycosyltransferase/glycogen phosphorylase"/>
    <property type="match status" value="1"/>
</dbReference>
<feature type="transmembrane region" description="Helical" evidence="6">
    <location>
        <begin position="359"/>
        <end position="385"/>
    </location>
</feature>
<dbReference type="WBParaSite" id="PDA_v2.g25364.t1">
    <property type="protein sequence ID" value="PDA_v2.g25364.t1"/>
    <property type="gene ID" value="PDA_v2.g25364"/>
</dbReference>
<keyword evidence="3" id="KW-0328">Glycosyltransferase</keyword>
<reference evidence="8" key="1">
    <citation type="submission" date="2022-11" db="UniProtKB">
        <authorList>
            <consortium name="WormBaseParasite"/>
        </authorList>
    </citation>
    <scope>IDENTIFICATION</scope>
</reference>
<evidence type="ECO:0000256" key="2">
    <source>
        <dbReference type="ARBA" id="ARBA00012544"/>
    </source>
</evidence>
<dbReference type="PANTHER" id="PTHR48043">
    <property type="entry name" value="EG:EG0003.4 PROTEIN-RELATED"/>
    <property type="match status" value="1"/>
</dbReference>
<accession>A0A914Q3I8</accession>
<sequence length="407" mass="46128">MNDIENLKKLQAENFDLGLTELFDPCGFGVFAKIGLKKYITAFGSSLFPPSASLLGIKLHPSYIPGVFSAKTDRMNFIDRVQNFFTYFIENLWIKQMLTAEVEKVVQKTLPNFDMDKTISNSAFYYVNSDEHIDYPQPITHKIIYIAGLGKVQAQPLEKEYTDIFDSAKKGVIFFSFGSVVQSHEMKPEQKQAFLDAFAEFPEINFIWKYEKDEHQIAKNHKNVFTGKWLPQNDILDHPKLLAFISHGGMNSVMEGSTKGVPLICIPIFADQGRNSMLLVRRGTAIKIDKTEISKASIVAAIKEIISNKKYKENANQLAKMVNSKPFPGLERVVKYAEFAAEFGDTGTLQSEGANQSFIVLYSLDAIGFLLAVIGFAIFVAVWIVKKLYKFLQRKLFVRKDVKHKKQ</sequence>
<evidence type="ECO:0000256" key="1">
    <source>
        <dbReference type="ARBA" id="ARBA00009995"/>
    </source>
</evidence>
<keyword evidence="6" id="KW-1133">Transmembrane helix</keyword>
<evidence type="ECO:0000256" key="6">
    <source>
        <dbReference type="SAM" id="Phobius"/>
    </source>
</evidence>